<organism evidence="5 6">
    <name type="scientific">Haloarcula rubra</name>
    <dbReference type="NCBI Taxonomy" id="2487747"/>
    <lineage>
        <taxon>Archaea</taxon>
        <taxon>Methanobacteriati</taxon>
        <taxon>Methanobacteriota</taxon>
        <taxon>Stenosarchaea group</taxon>
        <taxon>Halobacteria</taxon>
        <taxon>Halobacteriales</taxon>
        <taxon>Haloarculaceae</taxon>
        <taxon>Haloarcula</taxon>
    </lineage>
</organism>
<keyword evidence="2" id="KW-0125">Carotenoid biosynthesis</keyword>
<keyword evidence="6" id="KW-1185">Reference proteome</keyword>
<sequence length="507" mass="56193">MTPTQTPTTRTPLAGRTATVVGAGFGGLATACYLADAGADVAVLERHERPGGHANRIEDGRFAFDTGPSWYLMPDVFERFFGHFGRAPSDYYDLVQLDPHYRVVWKEGDESDVCDSVDVRPDMRHNRAVFESYEDGAGEALERYLEEAEHTYEVGMERFVYEDRQRLRDFLDVDVLRSARGLTFLGSMQDHVADYFDHPKLRQLLQYTLVFLGGSPYNTPALYNLMSHVDFELGVYYPEGGLYSVVEGLVALAEELGVSVRTDCEVSGLARASDGVTVVTGDGVETRDVVVANANLAHVDRDLLPEGTREYREGYWDDRTYAPSAYMLYLGVEGSVDPLEHHTLLLPEDWEPHFESIFEDPRWPEDPSYYVNVPSVTDDSVAPAGHETVVVLVPVAPGLDDDEGTRGWFRERVLSDLATHTGVDLRDRIVVEQEACVSEFAERYDDPQGTALGLAHTLRQTGPLRPGHRSSALDGLYYTGSFTTPGVGVPMCLISGQHAADAVVADH</sequence>
<reference evidence="5 6" key="1">
    <citation type="submission" date="2021-06" db="EMBL/GenBank/DDBJ databases">
        <title>Halomicroarcula sp. a new haloarchaeum isolated from saline soil.</title>
        <authorList>
            <person name="Duran-Viseras A."/>
            <person name="Sanchez-Porro C."/>
            <person name="Ventosa A."/>
        </authorList>
    </citation>
    <scope>NUCLEOTIDE SEQUENCE [LARGE SCALE GENOMIC DNA]</scope>
    <source>
        <strain evidence="5 6">F13</strain>
    </source>
</reference>
<comment type="caution">
    <text evidence="5">The sequence shown here is derived from an EMBL/GenBank/DDBJ whole genome shotgun (WGS) entry which is preliminary data.</text>
</comment>
<dbReference type="Pfam" id="PF01593">
    <property type="entry name" value="Amino_oxidase"/>
    <property type="match status" value="1"/>
</dbReference>
<dbReference type="InterPro" id="IPR036188">
    <property type="entry name" value="FAD/NAD-bd_sf"/>
</dbReference>
<dbReference type="Proteomes" id="UP001430377">
    <property type="component" value="Unassembled WGS sequence"/>
</dbReference>
<evidence type="ECO:0000256" key="3">
    <source>
        <dbReference type="ARBA" id="ARBA00023002"/>
    </source>
</evidence>
<name>A0AAW4PNU5_9EURY</name>
<evidence type="ECO:0000313" key="5">
    <source>
        <dbReference type="EMBL" id="MBX0322411.1"/>
    </source>
</evidence>
<feature type="domain" description="Amine oxidase" evidence="4">
    <location>
        <begin position="26"/>
        <end position="503"/>
    </location>
</feature>
<dbReference type="AlphaFoldDB" id="A0AAW4PNU5"/>
<keyword evidence="3" id="KW-0560">Oxidoreductase</keyword>
<dbReference type="NCBIfam" id="TIGR02734">
    <property type="entry name" value="crtI_fam"/>
    <property type="match status" value="1"/>
</dbReference>
<dbReference type="InterPro" id="IPR002937">
    <property type="entry name" value="Amino_oxidase"/>
</dbReference>
<dbReference type="GO" id="GO:0016117">
    <property type="term" value="P:carotenoid biosynthetic process"/>
    <property type="evidence" value="ECO:0007669"/>
    <property type="project" value="UniProtKB-KW"/>
</dbReference>
<comment type="pathway">
    <text evidence="1">Carotenoid biosynthesis.</text>
</comment>
<evidence type="ECO:0000256" key="2">
    <source>
        <dbReference type="ARBA" id="ARBA00022746"/>
    </source>
</evidence>
<dbReference type="RefSeq" id="WP_220617412.1">
    <property type="nucleotide sequence ID" value="NZ_RKLR01000002.1"/>
</dbReference>
<dbReference type="Gene3D" id="3.50.50.60">
    <property type="entry name" value="FAD/NAD(P)-binding domain"/>
    <property type="match status" value="2"/>
</dbReference>
<evidence type="ECO:0000313" key="6">
    <source>
        <dbReference type="Proteomes" id="UP001430377"/>
    </source>
</evidence>
<gene>
    <name evidence="5" type="primary">crtI</name>
    <name evidence="5" type="ORF">EGH21_05135</name>
</gene>
<accession>A0AAW4PNU5</accession>
<dbReference type="SUPFAM" id="SSF51905">
    <property type="entry name" value="FAD/NAD(P)-binding domain"/>
    <property type="match status" value="1"/>
</dbReference>
<dbReference type="GO" id="GO:0016491">
    <property type="term" value="F:oxidoreductase activity"/>
    <property type="evidence" value="ECO:0007669"/>
    <property type="project" value="UniProtKB-KW"/>
</dbReference>
<proteinExistence type="predicted"/>
<dbReference type="PANTHER" id="PTHR43734:SF1">
    <property type="entry name" value="PHYTOENE DESATURASE"/>
    <property type="match status" value="1"/>
</dbReference>
<dbReference type="PANTHER" id="PTHR43734">
    <property type="entry name" value="PHYTOENE DESATURASE"/>
    <property type="match status" value="1"/>
</dbReference>
<protein>
    <submittedName>
        <fullName evidence="5">Phytoene desaturase</fullName>
    </submittedName>
</protein>
<dbReference type="InterPro" id="IPR014105">
    <property type="entry name" value="Carotenoid/retinoid_OxRdtase"/>
</dbReference>
<dbReference type="EMBL" id="RKLR01000002">
    <property type="protein sequence ID" value="MBX0322411.1"/>
    <property type="molecule type" value="Genomic_DNA"/>
</dbReference>
<evidence type="ECO:0000259" key="4">
    <source>
        <dbReference type="Pfam" id="PF01593"/>
    </source>
</evidence>
<evidence type="ECO:0000256" key="1">
    <source>
        <dbReference type="ARBA" id="ARBA00004829"/>
    </source>
</evidence>